<dbReference type="AlphaFoldDB" id="A0A7Z0CI96"/>
<feature type="active site" evidence="9">
    <location>
        <position position="116"/>
    </location>
</feature>
<dbReference type="InterPro" id="IPR014721">
    <property type="entry name" value="Ribsml_uS5_D2-typ_fold_subgr"/>
</dbReference>
<reference evidence="12 13" key="1">
    <citation type="submission" date="2020-07" db="EMBL/GenBank/DDBJ databases">
        <title>Sequencing the genomes of 1000 actinobacteria strains.</title>
        <authorList>
            <person name="Klenk H.-P."/>
        </authorList>
    </citation>
    <scope>NUCLEOTIDE SEQUENCE [LARGE SCALE GENOMIC DNA]</scope>
    <source>
        <strain evidence="12 13">DSM 19970</strain>
    </source>
</reference>
<dbReference type="GO" id="GO:0016114">
    <property type="term" value="P:terpenoid biosynthetic process"/>
    <property type="evidence" value="ECO:0007669"/>
    <property type="project" value="InterPro"/>
</dbReference>
<dbReference type="GO" id="GO:0005524">
    <property type="term" value="F:ATP binding"/>
    <property type="evidence" value="ECO:0007669"/>
    <property type="project" value="UniProtKB-UniRule"/>
</dbReference>
<evidence type="ECO:0000256" key="5">
    <source>
        <dbReference type="ARBA" id="ARBA00022741"/>
    </source>
</evidence>
<dbReference type="PIRSF" id="PIRSF010376">
    <property type="entry name" value="IspE"/>
    <property type="match status" value="1"/>
</dbReference>
<dbReference type="Pfam" id="PF08544">
    <property type="entry name" value="GHMP_kinases_C"/>
    <property type="match status" value="1"/>
</dbReference>
<evidence type="ECO:0000313" key="12">
    <source>
        <dbReference type="EMBL" id="NYI42331.1"/>
    </source>
</evidence>
<dbReference type="PRINTS" id="PR00958">
    <property type="entry name" value="HOMSERKINASE"/>
</dbReference>
<dbReference type="EC" id="2.7.1.148" evidence="2 9"/>
<keyword evidence="6 9" id="KW-0418">Kinase</keyword>
<evidence type="ECO:0000259" key="10">
    <source>
        <dbReference type="Pfam" id="PF00288"/>
    </source>
</evidence>
<sequence length="280" mass="28549">MTVFQAVSLYETVTAEVRDDALITLRVVAGPEFPGDIGGVPLDDTNLAWRAAEAVRNEFGVSDGIDLSILKGVPVAGGMAGGSADAAAALVACSEAWHCGATREDLHRLAAALGADVPFALLGHTAVGLGRGDELSPAMTRGEFHWVFAMQREGLSTPEVFARFDDQVAAGQRAPDAPHVDTEVMGALMAGDAAWLGRALSNDLQDAALSLAPRLHGVMETMYDADALGVVVSGSGPTIAALAGSAQHALSIATRVRAAGVADVVLTASGPATGTVILEG</sequence>
<dbReference type="Proteomes" id="UP000547973">
    <property type="component" value="Unassembled WGS sequence"/>
</dbReference>
<accession>A0A7Z0CI96</accession>
<dbReference type="InterPro" id="IPR020568">
    <property type="entry name" value="Ribosomal_Su5_D2-typ_SF"/>
</dbReference>
<evidence type="ECO:0000259" key="11">
    <source>
        <dbReference type="Pfam" id="PF08544"/>
    </source>
</evidence>
<dbReference type="PANTHER" id="PTHR43527:SF2">
    <property type="entry name" value="4-DIPHOSPHOCYTIDYL-2-C-METHYL-D-ERYTHRITOL KINASE, CHLOROPLASTIC"/>
    <property type="match status" value="1"/>
</dbReference>
<dbReference type="UniPathway" id="UPA00056">
    <property type="reaction ID" value="UER00094"/>
</dbReference>
<keyword evidence="9" id="KW-0414">Isoprene biosynthesis</keyword>
<gene>
    <name evidence="9" type="primary">ispE</name>
    <name evidence="12" type="ORF">BKA03_002450</name>
</gene>
<dbReference type="Pfam" id="PF00288">
    <property type="entry name" value="GHMP_kinases_N"/>
    <property type="match status" value="1"/>
</dbReference>
<dbReference type="Gene3D" id="3.30.230.10">
    <property type="match status" value="1"/>
</dbReference>
<evidence type="ECO:0000256" key="8">
    <source>
        <dbReference type="ARBA" id="ARBA00032554"/>
    </source>
</evidence>
<comment type="caution">
    <text evidence="12">The sequence shown here is derived from an EMBL/GenBank/DDBJ whole genome shotgun (WGS) entry which is preliminary data.</text>
</comment>
<dbReference type="InterPro" id="IPR013750">
    <property type="entry name" value="GHMP_kinase_C_dom"/>
</dbReference>
<comment type="caution">
    <text evidence="9">Lacks conserved residue(s) required for the propagation of feature annotation.</text>
</comment>
<evidence type="ECO:0000313" key="13">
    <source>
        <dbReference type="Proteomes" id="UP000547973"/>
    </source>
</evidence>
<evidence type="ECO:0000256" key="9">
    <source>
        <dbReference type="HAMAP-Rule" id="MF_00061"/>
    </source>
</evidence>
<keyword evidence="13" id="KW-1185">Reference proteome</keyword>
<evidence type="ECO:0000256" key="6">
    <source>
        <dbReference type="ARBA" id="ARBA00022777"/>
    </source>
</evidence>
<dbReference type="PANTHER" id="PTHR43527">
    <property type="entry name" value="4-DIPHOSPHOCYTIDYL-2-C-METHYL-D-ERYTHRITOL KINASE, CHLOROPLASTIC"/>
    <property type="match status" value="1"/>
</dbReference>
<keyword evidence="4 9" id="KW-0808">Transferase</keyword>
<comment type="catalytic activity">
    <reaction evidence="9">
        <text>4-CDP-2-C-methyl-D-erythritol + ATP = 4-CDP-2-C-methyl-D-erythritol 2-phosphate + ADP + H(+)</text>
        <dbReference type="Rhea" id="RHEA:18437"/>
        <dbReference type="ChEBI" id="CHEBI:15378"/>
        <dbReference type="ChEBI" id="CHEBI:30616"/>
        <dbReference type="ChEBI" id="CHEBI:57823"/>
        <dbReference type="ChEBI" id="CHEBI:57919"/>
        <dbReference type="ChEBI" id="CHEBI:456216"/>
        <dbReference type="EC" id="2.7.1.148"/>
    </reaction>
</comment>
<keyword evidence="5 9" id="KW-0547">Nucleotide-binding</keyword>
<dbReference type="NCBIfam" id="NF002870">
    <property type="entry name" value="PRK03188.1"/>
    <property type="match status" value="1"/>
</dbReference>
<protein>
    <recommendedName>
        <fullName evidence="3 9">4-diphosphocytidyl-2-C-methyl-D-erythritol kinase</fullName>
        <shortName evidence="9">CMK</shortName>
        <ecNumber evidence="2 9">2.7.1.148</ecNumber>
    </recommendedName>
    <alternativeName>
        <fullName evidence="8 9">4-(cytidine-5'-diphospho)-2-C-methyl-D-erythritol kinase</fullName>
    </alternativeName>
</protein>
<dbReference type="InterPro" id="IPR036554">
    <property type="entry name" value="GHMP_kinase_C_sf"/>
</dbReference>
<comment type="function">
    <text evidence="9">Catalyzes the phosphorylation of the position 2 hydroxy group of 4-diphosphocytidyl-2C-methyl-D-erythritol.</text>
</comment>
<dbReference type="HAMAP" id="MF_00061">
    <property type="entry name" value="IspE"/>
    <property type="match status" value="1"/>
</dbReference>
<dbReference type="GO" id="GO:0019288">
    <property type="term" value="P:isopentenyl diphosphate biosynthetic process, methylerythritol 4-phosphate pathway"/>
    <property type="evidence" value="ECO:0007669"/>
    <property type="project" value="UniProtKB-UniRule"/>
</dbReference>
<keyword evidence="7 9" id="KW-0067">ATP-binding</keyword>
<organism evidence="12 13">
    <name type="scientific">Demequina lutea</name>
    <dbReference type="NCBI Taxonomy" id="431489"/>
    <lineage>
        <taxon>Bacteria</taxon>
        <taxon>Bacillati</taxon>
        <taxon>Actinomycetota</taxon>
        <taxon>Actinomycetes</taxon>
        <taxon>Micrococcales</taxon>
        <taxon>Demequinaceae</taxon>
        <taxon>Demequina</taxon>
    </lineage>
</organism>
<evidence type="ECO:0000256" key="3">
    <source>
        <dbReference type="ARBA" id="ARBA00017473"/>
    </source>
</evidence>
<dbReference type="SUPFAM" id="SSF54211">
    <property type="entry name" value="Ribosomal protein S5 domain 2-like"/>
    <property type="match status" value="1"/>
</dbReference>
<feature type="domain" description="GHMP kinase C-terminal" evidence="11">
    <location>
        <begin position="186"/>
        <end position="261"/>
    </location>
</feature>
<comment type="similarity">
    <text evidence="1 9">Belongs to the GHMP kinase family. IspE subfamily.</text>
</comment>
<dbReference type="GO" id="GO:0050515">
    <property type="term" value="F:4-(cytidine 5'-diphospho)-2-C-methyl-D-erythritol kinase activity"/>
    <property type="evidence" value="ECO:0007669"/>
    <property type="project" value="UniProtKB-UniRule"/>
</dbReference>
<name>A0A7Z0CI96_9MICO</name>
<dbReference type="EMBL" id="JACBZO010000001">
    <property type="protein sequence ID" value="NYI42331.1"/>
    <property type="molecule type" value="Genomic_DNA"/>
</dbReference>
<dbReference type="Gene3D" id="3.30.70.890">
    <property type="entry name" value="GHMP kinase, C-terminal domain"/>
    <property type="match status" value="1"/>
</dbReference>
<dbReference type="InterPro" id="IPR006204">
    <property type="entry name" value="GHMP_kinase_N_dom"/>
</dbReference>
<dbReference type="SUPFAM" id="SSF55060">
    <property type="entry name" value="GHMP Kinase, C-terminal domain"/>
    <property type="match status" value="1"/>
</dbReference>
<proteinExistence type="inferred from homology"/>
<evidence type="ECO:0000256" key="4">
    <source>
        <dbReference type="ARBA" id="ARBA00022679"/>
    </source>
</evidence>
<feature type="binding site" evidence="9">
    <location>
        <begin position="74"/>
        <end position="84"/>
    </location>
    <ligand>
        <name>ATP</name>
        <dbReference type="ChEBI" id="CHEBI:30616"/>
    </ligand>
</feature>
<comment type="pathway">
    <text evidence="9">Isoprenoid biosynthesis; isopentenyl diphosphate biosynthesis via DXP pathway; isopentenyl diphosphate from 1-deoxy-D-xylulose 5-phosphate: step 3/6.</text>
</comment>
<feature type="domain" description="GHMP kinase N-terminal" evidence="10">
    <location>
        <begin position="46"/>
        <end position="123"/>
    </location>
</feature>
<evidence type="ECO:0000256" key="2">
    <source>
        <dbReference type="ARBA" id="ARBA00012052"/>
    </source>
</evidence>
<evidence type="ECO:0000256" key="1">
    <source>
        <dbReference type="ARBA" id="ARBA00009684"/>
    </source>
</evidence>
<dbReference type="InterPro" id="IPR004424">
    <property type="entry name" value="IspE"/>
</dbReference>
<evidence type="ECO:0000256" key="7">
    <source>
        <dbReference type="ARBA" id="ARBA00022840"/>
    </source>
</evidence>